<dbReference type="NCBIfam" id="NF033788">
    <property type="entry name" value="HTH_metalloreg"/>
    <property type="match status" value="1"/>
</dbReference>
<comment type="caution">
    <text evidence="5">The sequence shown here is derived from an EMBL/GenBank/DDBJ whole genome shotgun (WGS) entry which is preliminary data.</text>
</comment>
<proteinExistence type="predicted"/>
<keyword evidence="6" id="KW-1185">Reference proteome</keyword>
<dbReference type="Pfam" id="PF01022">
    <property type="entry name" value="HTH_5"/>
    <property type="match status" value="1"/>
</dbReference>
<feature type="domain" description="HTH arsR-type" evidence="4">
    <location>
        <begin position="9"/>
        <end position="104"/>
    </location>
</feature>
<dbReference type="PANTHER" id="PTHR43132">
    <property type="entry name" value="ARSENICAL RESISTANCE OPERON REPRESSOR ARSR-RELATED"/>
    <property type="match status" value="1"/>
</dbReference>
<evidence type="ECO:0000256" key="2">
    <source>
        <dbReference type="ARBA" id="ARBA00023125"/>
    </source>
</evidence>
<dbReference type="OrthoDB" id="9810923at2"/>
<dbReference type="GO" id="GO:0003677">
    <property type="term" value="F:DNA binding"/>
    <property type="evidence" value="ECO:0007669"/>
    <property type="project" value="UniProtKB-KW"/>
</dbReference>
<evidence type="ECO:0000256" key="1">
    <source>
        <dbReference type="ARBA" id="ARBA00023015"/>
    </source>
</evidence>
<dbReference type="SMART" id="SM00418">
    <property type="entry name" value="HTH_ARSR"/>
    <property type="match status" value="1"/>
</dbReference>
<reference evidence="5 6" key="1">
    <citation type="submission" date="2018-01" db="EMBL/GenBank/DDBJ databases">
        <title>Lactibacter flavus gen. nov., sp. nov., a novel bacterium of the family Propionibacteriaceae isolated from raw milk and dairy products.</title>
        <authorList>
            <person name="Wenning M."/>
            <person name="Breitenwieser F."/>
            <person name="Huptas C."/>
            <person name="von Neubeck M."/>
            <person name="Busse H.-J."/>
            <person name="Scherer S."/>
        </authorList>
    </citation>
    <scope>NUCLEOTIDE SEQUENCE [LARGE SCALE GENOMIC DNA]</scope>
    <source>
        <strain evidence="5 6">VG341</strain>
    </source>
</reference>
<evidence type="ECO:0000259" key="4">
    <source>
        <dbReference type="PROSITE" id="PS50987"/>
    </source>
</evidence>
<dbReference type="Proteomes" id="UP000290624">
    <property type="component" value="Unassembled WGS sequence"/>
</dbReference>
<dbReference type="GO" id="GO:0003700">
    <property type="term" value="F:DNA-binding transcription factor activity"/>
    <property type="evidence" value="ECO:0007669"/>
    <property type="project" value="InterPro"/>
</dbReference>
<evidence type="ECO:0000313" key="6">
    <source>
        <dbReference type="Proteomes" id="UP000290624"/>
    </source>
</evidence>
<dbReference type="InterPro" id="IPR001845">
    <property type="entry name" value="HTH_ArsR_DNA-bd_dom"/>
</dbReference>
<dbReference type="PANTHER" id="PTHR43132:SF8">
    <property type="entry name" value="HTH-TYPE TRANSCRIPTIONAL REGULATOR KMTR"/>
    <property type="match status" value="1"/>
</dbReference>
<protein>
    <submittedName>
        <fullName evidence="5">Transcriptional regulator</fullName>
    </submittedName>
</protein>
<sequence length="117" mass="12728">MYADSSVSVSRECVDLAVEVLRILADVTRVRLVLALHEASELSVSALAEAVEKKPSAVSQHLARMRMARIVSTRQQGTSVLYRLTDEHALAVVLEAIKQAEHAVSQGQIPPHHHGAD</sequence>
<dbReference type="InterPro" id="IPR011991">
    <property type="entry name" value="ArsR-like_HTH"/>
</dbReference>
<dbReference type="EMBL" id="PPCV01000004">
    <property type="protein sequence ID" value="RXW32229.1"/>
    <property type="molecule type" value="Genomic_DNA"/>
</dbReference>
<dbReference type="Gene3D" id="1.10.10.10">
    <property type="entry name" value="Winged helix-like DNA-binding domain superfamily/Winged helix DNA-binding domain"/>
    <property type="match status" value="1"/>
</dbReference>
<dbReference type="SUPFAM" id="SSF46785">
    <property type="entry name" value="Winged helix' DNA-binding domain"/>
    <property type="match status" value="1"/>
</dbReference>
<dbReference type="InterPro" id="IPR051011">
    <property type="entry name" value="Metal_resp_trans_reg"/>
</dbReference>
<keyword evidence="1" id="KW-0805">Transcription regulation</keyword>
<evidence type="ECO:0000256" key="3">
    <source>
        <dbReference type="ARBA" id="ARBA00023163"/>
    </source>
</evidence>
<dbReference type="PROSITE" id="PS50987">
    <property type="entry name" value="HTH_ARSR_2"/>
    <property type="match status" value="1"/>
</dbReference>
<organism evidence="5 6">
    <name type="scientific">Propioniciclava flava</name>
    <dbReference type="NCBI Taxonomy" id="2072026"/>
    <lineage>
        <taxon>Bacteria</taxon>
        <taxon>Bacillati</taxon>
        <taxon>Actinomycetota</taxon>
        <taxon>Actinomycetes</taxon>
        <taxon>Propionibacteriales</taxon>
        <taxon>Propionibacteriaceae</taxon>
        <taxon>Propioniciclava</taxon>
    </lineage>
</organism>
<keyword evidence="3" id="KW-0804">Transcription</keyword>
<dbReference type="InterPro" id="IPR036390">
    <property type="entry name" value="WH_DNA-bd_sf"/>
</dbReference>
<dbReference type="PRINTS" id="PR00778">
    <property type="entry name" value="HTHARSR"/>
</dbReference>
<dbReference type="AlphaFoldDB" id="A0A4Q2EG48"/>
<name>A0A4Q2EG48_9ACTN</name>
<evidence type="ECO:0000313" key="5">
    <source>
        <dbReference type="EMBL" id="RXW32229.1"/>
    </source>
</evidence>
<dbReference type="CDD" id="cd00090">
    <property type="entry name" value="HTH_ARSR"/>
    <property type="match status" value="1"/>
</dbReference>
<dbReference type="InterPro" id="IPR036388">
    <property type="entry name" value="WH-like_DNA-bd_sf"/>
</dbReference>
<keyword evidence="2" id="KW-0238">DNA-binding</keyword>
<accession>A0A4Q2EG48</accession>
<gene>
    <name evidence="5" type="ORF">C1706_06580</name>
</gene>